<name>A0A8S5RHQ4_9VIRU</name>
<organism evidence="1">
    <name type="scientific">virus sp. ctiha2</name>
    <dbReference type="NCBI Taxonomy" id="2827299"/>
    <lineage>
        <taxon>Viruses</taxon>
    </lineage>
</organism>
<evidence type="ECO:0000313" key="1">
    <source>
        <dbReference type="EMBL" id="DAE30597.1"/>
    </source>
</evidence>
<accession>A0A8S5RHQ4</accession>
<dbReference type="EMBL" id="BK059104">
    <property type="protein sequence ID" value="DAE30597.1"/>
    <property type="molecule type" value="Genomic_DNA"/>
</dbReference>
<reference evidence="1" key="1">
    <citation type="journal article" date="2021" name="Proc. Natl. Acad. Sci. U.S.A.">
        <title>A Catalog of Tens of Thousands of Viruses from Human Metagenomes Reveals Hidden Associations with Chronic Diseases.</title>
        <authorList>
            <person name="Tisza M.J."/>
            <person name="Buck C.B."/>
        </authorList>
    </citation>
    <scope>NUCLEOTIDE SEQUENCE</scope>
    <source>
        <strain evidence="1">Ctiha2</strain>
    </source>
</reference>
<protein>
    <submittedName>
        <fullName evidence="1">Uncharacterized protein</fullName>
    </submittedName>
</protein>
<sequence length="124" mass="14150">MNICLMVLIGLLGLCVGAIIGLGIDFKINHTYILEMIDLEKGYFDTITTDLAKAVDDINKVYEKPIWRKTEEELPPCSGLYYGKIKGNPHGENAMWKVVYNDNEWSLSGYPNNKVEISEWTEIY</sequence>
<proteinExistence type="predicted"/>